<name>A0A139IES9_9PEZI</name>
<keyword evidence="1" id="KW-0812">Transmembrane</keyword>
<keyword evidence="3" id="KW-1185">Reference proteome</keyword>
<keyword evidence="1" id="KW-1133">Transmembrane helix</keyword>
<protein>
    <submittedName>
        <fullName evidence="2">Uncharacterized protein</fullName>
    </submittedName>
</protein>
<comment type="caution">
    <text evidence="2">The sequence shown here is derived from an EMBL/GenBank/DDBJ whole genome shotgun (WGS) entry which is preliminary data.</text>
</comment>
<evidence type="ECO:0000313" key="2">
    <source>
        <dbReference type="EMBL" id="KXT13243.1"/>
    </source>
</evidence>
<sequence>MLAIISVSAEALVIELMTALDFFGWIMTSPKRRGRLERLLQCTLSLNSVDAGTTGGPVKLKVTPSLVPSLLVLLPASREDLGNDCTERDLWCDDVFRGLLQRYEGFCHVWERSTRIVEGCQFEEKDRLISAASVEWERNICQVFHFRVRNLQLSLGDADCTSYHLQGLEVQARNNGVW</sequence>
<keyword evidence="1" id="KW-0472">Membrane</keyword>
<dbReference type="EMBL" id="LFZO01000124">
    <property type="protein sequence ID" value="KXT13243.1"/>
    <property type="molecule type" value="Genomic_DNA"/>
</dbReference>
<evidence type="ECO:0000313" key="3">
    <source>
        <dbReference type="Proteomes" id="UP000073492"/>
    </source>
</evidence>
<gene>
    <name evidence="2" type="ORF">AC579_1738</name>
</gene>
<organism evidence="2 3">
    <name type="scientific">Pseudocercospora musae</name>
    <dbReference type="NCBI Taxonomy" id="113226"/>
    <lineage>
        <taxon>Eukaryota</taxon>
        <taxon>Fungi</taxon>
        <taxon>Dikarya</taxon>
        <taxon>Ascomycota</taxon>
        <taxon>Pezizomycotina</taxon>
        <taxon>Dothideomycetes</taxon>
        <taxon>Dothideomycetidae</taxon>
        <taxon>Mycosphaerellales</taxon>
        <taxon>Mycosphaerellaceae</taxon>
        <taxon>Pseudocercospora</taxon>
    </lineage>
</organism>
<dbReference type="Proteomes" id="UP000073492">
    <property type="component" value="Unassembled WGS sequence"/>
</dbReference>
<accession>A0A139IES9</accession>
<proteinExistence type="predicted"/>
<feature type="transmembrane region" description="Helical" evidence="1">
    <location>
        <begin position="6"/>
        <end position="28"/>
    </location>
</feature>
<evidence type="ECO:0000256" key="1">
    <source>
        <dbReference type="SAM" id="Phobius"/>
    </source>
</evidence>
<dbReference type="AlphaFoldDB" id="A0A139IES9"/>
<reference evidence="2 3" key="1">
    <citation type="submission" date="2015-07" db="EMBL/GenBank/DDBJ databases">
        <title>Comparative genomics of the Sigatoka disease complex on banana suggests a link between parallel evolutionary changes in Pseudocercospora fijiensis and Pseudocercospora eumusae and increased virulence on the banana host.</title>
        <authorList>
            <person name="Chang T.-C."/>
            <person name="Salvucci A."/>
            <person name="Crous P.W."/>
            <person name="Stergiopoulos I."/>
        </authorList>
    </citation>
    <scope>NUCLEOTIDE SEQUENCE [LARGE SCALE GENOMIC DNA]</scope>
    <source>
        <strain evidence="2 3">CBS 116634</strain>
    </source>
</reference>